<comment type="caution">
    <text evidence="1">The sequence shown here is derived from an EMBL/GenBank/DDBJ whole genome shotgun (WGS) entry which is preliminary data.</text>
</comment>
<protein>
    <submittedName>
        <fullName evidence="1">Uncharacterized protein</fullName>
    </submittedName>
</protein>
<dbReference type="Proteomes" id="UP000187209">
    <property type="component" value="Unassembled WGS sequence"/>
</dbReference>
<dbReference type="EMBL" id="MPUH01000066">
    <property type="protein sequence ID" value="OMJ92200.1"/>
    <property type="molecule type" value="Genomic_DNA"/>
</dbReference>
<proteinExistence type="predicted"/>
<evidence type="ECO:0000313" key="2">
    <source>
        <dbReference type="Proteomes" id="UP000187209"/>
    </source>
</evidence>
<accession>A0A1R2CTB9</accession>
<keyword evidence="2" id="KW-1185">Reference proteome</keyword>
<gene>
    <name evidence="1" type="ORF">SteCoe_5075</name>
</gene>
<reference evidence="1 2" key="1">
    <citation type="submission" date="2016-11" db="EMBL/GenBank/DDBJ databases">
        <title>The macronuclear genome of Stentor coeruleus: a giant cell with tiny introns.</title>
        <authorList>
            <person name="Slabodnick M."/>
            <person name="Ruby J.G."/>
            <person name="Reiff S.B."/>
            <person name="Swart E.C."/>
            <person name="Gosai S."/>
            <person name="Prabakaran S."/>
            <person name="Witkowska E."/>
            <person name="Larue G.E."/>
            <person name="Fisher S."/>
            <person name="Freeman R.M."/>
            <person name="Gunawardena J."/>
            <person name="Chu W."/>
            <person name="Stover N.A."/>
            <person name="Gregory B.D."/>
            <person name="Nowacki M."/>
            <person name="Derisi J."/>
            <person name="Roy S.W."/>
            <person name="Marshall W.F."/>
            <person name="Sood P."/>
        </authorList>
    </citation>
    <scope>NUCLEOTIDE SEQUENCE [LARGE SCALE GENOMIC DNA]</scope>
    <source>
        <strain evidence="1">WM001</strain>
    </source>
</reference>
<organism evidence="1 2">
    <name type="scientific">Stentor coeruleus</name>
    <dbReference type="NCBI Taxonomy" id="5963"/>
    <lineage>
        <taxon>Eukaryota</taxon>
        <taxon>Sar</taxon>
        <taxon>Alveolata</taxon>
        <taxon>Ciliophora</taxon>
        <taxon>Postciliodesmatophora</taxon>
        <taxon>Heterotrichea</taxon>
        <taxon>Heterotrichida</taxon>
        <taxon>Stentoridae</taxon>
        <taxon>Stentor</taxon>
    </lineage>
</organism>
<sequence length="150" mass="16445">MLALFIVFNIASSEFLSPSPASNDQTQLSALSNTTLTQAVGQNCGNTNIFHVYEVDVSPWPPGPGNAGTITMNGKFLEGAYVQEMVLGICYNSMIWNYYPEVVDKSWSAGEKATFEMAVVFPTKSGSYVNNFQLTAGDHICCWQFAYNIT</sequence>
<evidence type="ECO:0000313" key="1">
    <source>
        <dbReference type="EMBL" id="OMJ92200.1"/>
    </source>
</evidence>
<name>A0A1R2CTB9_9CILI</name>
<dbReference type="AlphaFoldDB" id="A0A1R2CTB9"/>